<dbReference type="InterPro" id="IPR050613">
    <property type="entry name" value="Sec_Metabolite_Reg"/>
</dbReference>
<dbReference type="AlphaFoldDB" id="A0A1L9U7J4"/>
<dbReference type="InterPro" id="IPR007219">
    <property type="entry name" value="XnlR_reg_dom"/>
</dbReference>
<proteinExistence type="predicted"/>
<reference evidence="10" key="1">
    <citation type="journal article" date="2017" name="Genome Biol.">
        <title>Comparative genomics reveals high biological diversity and specific adaptations in the industrially and medically important fungal genus Aspergillus.</title>
        <authorList>
            <person name="de Vries R.P."/>
            <person name="Riley R."/>
            <person name="Wiebenga A."/>
            <person name="Aguilar-Osorio G."/>
            <person name="Amillis S."/>
            <person name="Uchima C.A."/>
            <person name="Anderluh G."/>
            <person name="Asadollahi M."/>
            <person name="Askin M."/>
            <person name="Barry K."/>
            <person name="Battaglia E."/>
            <person name="Bayram O."/>
            <person name="Benocci T."/>
            <person name="Braus-Stromeyer S.A."/>
            <person name="Caldana C."/>
            <person name="Canovas D."/>
            <person name="Cerqueira G.C."/>
            <person name="Chen F."/>
            <person name="Chen W."/>
            <person name="Choi C."/>
            <person name="Clum A."/>
            <person name="Dos Santos R.A."/>
            <person name="Damasio A.R."/>
            <person name="Diallinas G."/>
            <person name="Emri T."/>
            <person name="Fekete E."/>
            <person name="Flipphi M."/>
            <person name="Freyberg S."/>
            <person name="Gallo A."/>
            <person name="Gournas C."/>
            <person name="Habgood R."/>
            <person name="Hainaut M."/>
            <person name="Harispe M.L."/>
            <person name="Henrissat B."/>
            <person name="Hilden K.S."/>
            <person name="Hope R."/>
            <person name="Hossain A."/>
            <person name="Karabika E."/>
            <person name="Karaffa L."/>
            <person name="Karanyi Z."/>
            <person name="Krasevec N."/>
            <person name="Kuo A."/>
            <person name="Kusch H."/>
            <person name="LaButti K."/>
            <person name="Lagendijk E.L."/>
            <person name="Lapidus A."/>
            <person name="Levasseur A."/>
            <person name="Lindquist E."/>
            <person name="Lipzen A."/>
            <person name="Logrieco A.F."/>
            <person name="MacCabe A."/>
            <person name="Maekelae M.R."/>
            <person name="Malavazi I."/>
            <person name="Melin P."/>
            <person name="Meyer V."/>
            <person name="Mielnichuk N."/>
            <person name="Miskei M."/>
            <person name="Molnar A.P."/>
            <person name="Mule G."/>
            <person name="Ngan C.Y."/>
            <person name="Orejas M."/>
            <person name="Orosz E."/>
            <person name="Ouedraogo J.P."/>
            <person name="Overkamp K.M."/>
            <person name="Park H.-S."/>
            <person name="Perrone G."/>
            <person name="Piumi F."/>
            <person name="Punt P.J."/>
            <person name="Ram A.F."/>
            <person name="Ramon A."/>
            <person name="Rauscher S."/>
            <person name="Record E."/>
            <person name="Riano-Pachon D.M."/>
            <person name="Robert V."/>
            <person name="Roehrig J."/>
            <person name="Ruller R."/>
            <person name="Salamov A."/>
            <person name="Salih N.S."/>
            <person name="Samson R.A."/>
            <person name="Sandor E."/>
            <person name="Sanguinetti M."/>
            <person name="Schuetze T."/>
            <person name="Sepcic K."/>
            <person name="Shelest E."/>
            <person name="Sherlock G."/>
            <person name="Sophianopoulou V."/>
            <person name="Squina F.M."/>
            <person name="Sun H."/>
            <person name="Susca A."/>
            <person name="Todd R.B."/>
            <person name="Tsang A."/>
            <person name="Unkles S.E."/>
            <person name="van de Wiele N."/>
            <person name="van Rossen-Uffink D."/>
            <person name="Oliveira J.V."/>
            <person name="Vesth T.C."/>
            <person name="Visser J."/>
            <person name="Yu J.-H."/>
            <person name="Zhou M."/>
            <person name="Andersen M.R."/>
            <person name="Archer D.B."/>
            <person name="Baker S.E."/>
            <person name="Benoit I."/>
            <person name="Brakhage A.A."/>
            <person name="Braus G.H."/>
            <person name="Fischer R."/>
            <person name="Frisvad J.C."/>
            <person name="Goldman G.H."/>
            <person name="Houbraken J."/>
            <person name="Oakley B."/>
            <person name="Pocsi I."/>
            <person name="Scazzocchio C."/>
            <person name="Seiboth B."/>
            <person name="vanKuyk P.A."/>
            <person name="Wortman J."/>
            <person name="Dyer P.S."/>
            <person name="Grigoriev I.V."/>
        </authorList>
    </citation>
    <scope>NUCLEOTIDE SEQUENCE [LARGE SCALE GENOMIC DNA]</scope>
    <source>
        <strain evidence="10">CBS 101740 / IMI 381727 / IBT 21946</strain>
    </source>
</reference>
<dbReference type="SMART" id="SM00066">
    <property type="entry name" value="GAL4"/>
    <property type="match status" value="1"/>
</dbReference>
<dbReference type="GO" id="GO:0006351">
    <property type="term" value="P:DNA-templated transcription"/>
    <property type="evidence" value="ECO:0007669"/>
    <property type="project" value="InterPro"/>
</dbReference>
<dbReference type="GO" id="GO:0008270">
    <property type="term" value="F:zinc ion binding"/>
    <property type="evidence" value="ECO:0007669"/>
    <property type="project" value="InterPro"/>
</dbReference>
<dbReference type="PROSITE" id="PS00463">
    <property type="entry name" value="ZN2_CY6_FUNGAL_1"/>
    <property type="match status" value="1"/>
</dbReference>
<evidence type="ECO:0000256" key="1">
    <source>
        <dbReference type="ARBA" id="ARBA00004123"/>
    </source>
</evidence>
<evidence type="ECO:0000313" key="9">
    <source>
        <dbReference type="EMBL" id="OJJ67631.1"/>
    </source>
</evidence>
<evidence type="ECO:0000256" key="4">
    <source>
        <dbReference type="ARBA" id="ARBA00023125"/>
    </source>
</evidence>
<dbReference type="SUPFAM" id="SSF57701">
    <property type="entry name" value="Zn2/Cys6 DNA-binding domain"/>
    <property type="match status" value="1"/>
</dbReference>
<dbReference type="GeneID" id="93572555"/>
<dbReference type="PANTHER" id="PTHR31001:SF85">
    <property type="entry name" value="ZN(II)2CYS6 TRANSCRIPTION FACTOR (EUROFUNG)"/>
    <property type="match status" value="1"/>
</dbReference>
<evidence type="ECO:0000259" key="8">
    <source>
        <dbReference type="PROSITE" id="PS50048"/>
    </source>
</evidence>
<dbReference type="CDD" id="cd00067">
    <property type="entry name" value="GAL4"/>
    <property type="match status" value="1"/>
</dbReference>
<feature type="domain" description="Zn(2)-C6 fungal-type" evidence="8">
    <location>
        <begin position="18"/>
        <end position="47"/>
    </location>
</feature>
<dbReference type="RefSeq" id="XP_067474880.1">
    <property type="nucleotide sequence ID" value="XM_067620067.1"/>
</dbReference>
<comment type="subcellular location">
    <subcellularLocation>
        <location evidence="1">Nucleus</location>
    </subcellularLocation>
</comment>
<dbReference type="Proteomes" id="UP000184499">
    <property type="component" value="Unassembled WGS sequence"/>
</dbReference>
<keyword evidence="10" id="KW-1185">Reference proteome</keyword>
<keyword evidence="2" id="KW-0479">Metal-binding</keyword>
<organism evidence="9 10">
    <name type="scientific">Aspergillus brasiliensis (strain CBS 101740 / IMI 381727 / IBT 21946)</name>
    <dbReference type="NCBI Taxonomy" id="767769"/>
    <lineage>
        <taxon>Eukaryota</taxon>
        <taxon>Fungi</taxon>
        <taxon>Dikarya</taxon>
        <taxon>Ascomycota</taxon>
        <taxon>Pezizomycotina</taxon>
        <taxon>Eurotiomycetes</taxon>
        <taxon>Eurotiomycetidae</taxon>
        <taxon>Eurotiales</taxon>
        <taxon>Aspergillaceae</taxon>
        <taxon>Aspergillus</taxon>
        <taxon>Aspergillus subgen. Circumdati</taxon>
    </lineage>
</organism>
<dbReference type="InterPro" id="IPR001138">
    <property type="entry name" value="Zn2Cys6_DnaBD"/>
</dbReference>
<dbReference type="OrthoDB" id="2269373at2759"/>
<evidence type="ECO:0000256" key="7">
    <source>
        <dbReference type="SAM" id="MobiDB-lite"/>
    </source>
</evidence>
<dbReference type="PROSITE" id="PS50048">
    <property type="entry name" value="ZN2_CY6_FUNGAL_2"/>
    <property type="match status" value="1"/>
</dbReference>
<dbReference type="Pfam" id="PF04082">
    <property type="entry name" value="Fungal_trans"/>
    <property type="match status" value="1"/>
</dbReference>
<evidence type="ECO:0000256" key="3">
    <source>
        <dbReference type="ARBA" id="ARBA00023015"/>
    </source>
</evidence>
<protein>
    <recommendedName>
        <fullName evidence="8">Zn(2)-C6 fungal-type domain-containing protein</fullName>
    </recommendedName>
</protein>
<feature type="region of interest" description="Disordered" evidence="7">
    <location>
        <begin position="92"/>
        <end position="119"/>
    </location>
</feature>
<evidence type="ECO:0000256" key="5">
    <source>
        <dbReference type="ARBA" id="ARBA00023163"/>
    </source>
</evidence>
<dbReference type="GO" id="GO:0005634">
    <property type="term" value="C:nucleus"/>
    <property type="evidence" value="ECO:0007669"/>
    <property type="project" value="UniProtKB-SubCell"/>
</dbReference>
<dbReference type="InterPro" id="IPR036864">
    <property type="entry name" value="Zn2-C6_fun-type_DNA-bd_sf"/>
</dbReference>
<keyword evidence="4" id="KW-0238">DNA-binding</keyword>
<keyword evidence="3" id="KW-0805">Transcription regulation</keyword>
<dbReference type="GO" id="GO:0003677">
    <property type="term" value="F:DNA binding"/>
    <property type="evidence" value="ECO:0007669"/>
    <property type="project" value="UniProtKB-KW"/>
</dbReference>
<dbReference type="EMBL" id="KV878693">
    <property type="protein sequence ID" value="OJJ67631.1"/>
    <property type="molecule type" value="Genomic_DNA"/>
</dbReference>
<keyword evidence="6" id="KW-0539">Nucleus</keyword>
<name>A0A1L9U7J4_ASPBC</name>
<accession>A0A1L9U7J4</accession>
<dbReference type="GO" id="GO:0009893">
    <property type="term" value="P:positive regulation of metabolic process"/>
    <property type="evidence" value="ECO:0007669"/>
    <property type="project" value="UniProtKB-ARBA"/>
</dbReference>
<dbReference type="PANTHER" id="PTHR31001">
    <property type="entry name" value="UNCHARACTERIZED TRANSCRIPTIONAL REGULATORY PROTEIN"/>
    <property type="match status" value="1"/>
</dbReference>
<sequence length="660" mass="74997">MSSNTPTGPQGLNRPKLACSLCARRKVKCDKRDPCSNCIKAQARCLYEAPASPRPRKRAADEELVTRLAQYEELMRKHNIDFSSLTHTWVTPNQESHKKSNSAGSSAAVGDRTGVNIPSRPTETMAAERELCLWSDLSPELKYPSMQSLRHQNDPLLYPTPSLEEAIPDTQSIHNLHPEPRHIYRLWQLFVERVDPTIKIVHVPTLQQRILDASYNPTRASKPLTAIIFGMYTISVTSISSDECEAYFGRGKAVLLARYRTATLRALIAVDFLSTNDLEVLQALAIFLFSNPGSDLATTLSSAAVRLAEKMGLHQEPSDPSISFFEKEMRIRLWWQLRGLDARCRINSTPGIKKPPPPSEIGDVRLPLNVNDADLHPDMTEPPLEHNGPTEMMCVLLKMEVSNWRRHSPIAVKLIESVLQNSVRTREVIELESKAVDELEEIYHRKYFRNYDPHIPLHKLAHAIANLSIARFKFNIYHPRGRLTATDGETYMSPDESDILFESALTWTQSMMDIRLRSKFPYYLFTHLTTDSYMDAYIYLLSELRRRCSGDRVALAWQLVEDLFNEHPELIDDNNQFFAAFTDLTLEAWEARRDKLTDCDGGLEAVTVPSFIQRIYGRKGSDQPGGIGLPPILHSHELGGVGLQGDKDTSWLYWEDFLQL</sequence>
<dbReference type="GO" id="GO:0000981">
    <property type="term" value="F:DNA-binding transcription factor activity, RNA polymerase II-specific"/>
    <property type="evidence" value="ECO:0007669"/>
    <property type="project" value="InterPro"/>
</dbReference>
<dbReference type="CDD" id="cd12148">
    <property type="entry name" value="fungal_TF_MHR"/>
    <property type="match status" value="1"/>
</dbReference>
<keyword evidence="5" id="KW-0804">Transcription</keyword>
<dbReference type="STRING" id="767769.A0A1L9U7J4"/>
<dbReference type="Gene3D" id="4.10.240.10">
    <property type="entry name" value="Zn(2)-C6 fungal-type DNA-binding domain"/>
    <property type="match status" value="1"/>
</dbReference>
<evidence type="ECO:0000256" key="2">
    <source>
        <dbReference type="ARBA" id="ARBA00022723"/>
    </source>
</evidence>
<evidence type="ECO:0000256" key="6">
    <source>
        <dbReference type="ARBA" id="ARBA00023242"/>
    </source>
</evidence>
<dbReference type="Pfam" id="PF00172">
    <property type="entry name" value="Zn_clus"/>
    <property type="match status" value="1"/>
</dbReference>
<dbReference type="OMA" id="CVLMKFE"/>
<gene>
    <name evidence="9" type="ORF">ASPBRDRAFT_186191</name>
</gene>
<dbReference type="VEuPathDB" id="FungiDB:ASPBRDRAFT_186191"/>
<evidence type="ECO:0000313" key="10">
    <source>
        <dbReference type="Proteomes" id="UP000184499"/>
    </source>
</evidence>